<dbReference type="PROSITE" id="PS52015">
    <property type="entry name" value="TONB_CTD"/>
    <property type="match status" value="1"/>
</dbReference>
<keyword evidence="2" id="KW-0812">Transmembrane</keyword>
<evidence type="ECO:0000256" key="4">
    <source>
        <dbReference type="ARBA" id="ARBA00023136"/>
    </source>
</evidence>
<keyword evidence="4" id="KW-0472">Membrane</keyword>
<evidence type="ECO:0000259" key="5">
    <source>
        <dbReference type="PROSITE" id="PS52015"/>
    </source>
</evidence>
<dbReference type="InterPro" id="IPR037682">
    <property type="entry name" value="TonB_C"/>
</dbReference>
<dbReference type="PRINTS" id="PR01374">
    <property type="entry name" value="TONBPROTEIN"/>
</dbReference>
<dbReference type="GO" id="GO:0030288">
    <property type="term" value="C:outer membrane-bounded periplasmic space"/>
    <property type="evidence" value="ECO:0007669"/>
    <property type="project" value="InterPro"/>
</dbReference>
<dbReference type="InterPro" id="IPR006260">
    <property type="entry name" value="TonB/TolA_C"/>
</dbReference>
<feature type="domain" description="TonB C-terminal" evidence="5">
    <location>
        <begin position="322"/>
        <end position="418"/>
    </location>
</feature>
<evidence type="ECO:0000256" key="3">
    <source>
        <dbReference type="ARBA" id="ARBA00022989"/>
    </source>
</evidence>
<dbReference type="GO" id="GO:0055085">
    <property type="term" value="P:transmembrane transport"/>
    <property type="evidence" value="ECO:0007669"/>
    <property type="project" value="InterPro"/>
</dbReference>
<dbReference type="Pfam" id="PF03544">
    <property type="entry name" value="TonB_C"/>
    <property type="match status" value="1"/>
</dbReference>
<dbReference type="SUPFAM" id="SSF74653">
    <property type="entry name" value="TolA/TonB C-terminal domain"/>
    <property type="match status" value="1"/>
</dbReference>
<evidence type="ECO:0000256" key="2">
    <source>
        <dbReference type="ARBA" id="ARBA00022692"/>
    </source>
</evidence>
<evidence type="ECO:0000313" key="6">
    <source>
        <dbReference type="EMBL" id="SVB52780.1"/>
    </source>
</evidence>
<gene>
    <name evidence="6" type="ORF">METZ01_LOCUS205634</name>
</gene>
<dbReference type="InterPro" id="IPR003538">
    <property type="entry name" value="TonB"/>
</dbReference>
<evidence type="ECO:0000256" key="1">
    <source>
        <dbReference type="ARBA" id="ARBA00004167"/>
    </source>
</evidence>
<organism evidence="6">
    <name type="scientific">marine metagenome</name>
    <dbReference type="NCBI Taxonomy" id="408172"/>
    <lineage>
        <taxon>unclassified sequences</taxon>
        <taxon>metagenomes</taxon>
        <taxon>ecological metagenomes</taxon>
    </lineage>
</organism>
<dbReference type="EMBL" id="UINC01045704">
    <property type="protein sequence ID" value="SVB52780.1"/>
    <property type="molecule type" value="Genomic_DNA"/>
</dbReference>
<dbReference type="NCBIfam" id="TIGR01352">
    <property type="entry name" value="tonB_Cterm"/>
    <property type="match status" value="1"/>
</dbReference>
<name>A0A382EPW6_9ZZZZ</name>
<reference evidence="6" key="1">
    <citation type="submission" date="2018-05" db="EMBL/GenBank/DDBJ databases">
        <authorList>
            <person name="Lanie J.A."/>
            <person name="Ng W.-L."/>
            <person name="Kazmierczak K.M."/>
            <person name="Andrzejewski T.M."/>
            <person name="Davidsen T.M."/>
            <person name="Wayne K.J."/>
            <person name="Tettelin H."/>
            <person name="Glass J.I."/>
            <person name="Rusch D."/>
            <person name="Podicherti R."/>
            <person name="Tsui H.-C.T."/>
            <person name="Winkler M.E."/>
        </authorList>
    </citation>
    <scope>NUCLEOTIDE SEQUENCE</scope>
</reference>
<accession>A0A382EPW6</accession>
<keyword evidence="3" id="KW-1133">Transmembrane helix</keyword>
<dbReference type="GO" id="GO:0031992">
    <property type="term" value="F:energy transducer activity"/>
    <property type="evidence" value="ECO:0007669"/>
    <property type="project" value="InterPro"/>
</dbReference>
<proteinExistence type="predicted"/>
<protein>
    <recommendedName>
        <fullName evidence="5">TonB C-terminal domain-containing protein</fullName>
    </recommendedName>
</protein>
<dbReference type="Gene3D" id="3.30.1150.10">
    <property type="match status" value="1"/>
</dbReference>
<dbReference type="AlphaFoldDB" id="A0A382EPW6"/>
<dbReference type="GO" id="GO:0016020">
    <property type="term" value="C:membrane"/>
    <property type="evidence" value="ECO:0007669"/>
    <property type="project" value="UniProtKB-SubCell"/>
</dbReference>
<comment type="subcellular location">
    <subcellularLocation>
        <location evidence="1">Membrane</location>
        <topology evidence="1">Single-pass membrane protein</topology>
    </subcellularLocation>
</comment>
<sequence length="426" mass="49096">MKKLLLLLSLLLATVANAEIFQPEDYVKLQFPGCFEEHKFTKSNFKNDLTNSTEIKLSNREKSRIQRVGKNLSSQLRSIRNSFDKGNYEKVIDKSKNALELISTQNINLFDSPTGLQVSLVSGHNINILDFYLIALVEIPYLNYLSSKSLGLDMNIQEKWLNETFTNSRAIFENKGCSTTLSKFTEVEVTKRRYKYICKMIKPYEAHIASEKGILEYKKKNYKDAMSFFSLALTNYNSTGFKKEAKDTIIFERMNLQARNAFAAEKIENWCIASEGYRRATELAKFVEIEPLPIWGDRLLLTKSNLTSDTVHEWEPKWGIVNRGKQPIAIYKIPPVYPRRAMELREEGCVMLEFTVNQKGKTEDVRIIWSTNGRFNTAAVRAAKGFEYRPYMNQGKPERVTGILNQITFIIDDPRKDRSYIPAGCE</sequence>
<dbReference type="GO" id="GO:0015891">
    <property type="term" value="P:siderophore transport"/>
    <property type="evidence" value="ECO:0007669"/>
    <property type="project" value="InterPro"/>
</dbReference>